<reference evidence="2 3" key="1">
    <citation type="submission" date="2019-04" db="EMBL/GenBank/DDBJ databases">
        <title>High contiguity whole genome sequence and gene annotation resource for two Venturia nashicola isolates.</title>
        <authorList>
            <person name="Prokchorchik M."/>
            <person name="Won K."/>
            <person name="Lee Y."/>
            <person name="Choi E.D."/>
            <person name="Segonzac C."/>
            <person name="Sohn K.H."/>
        </authorList>
    </citation>
    <scope>NUCLEOTIDE SEQUENCE [LARGE SCALE GENOMIC DNA]</scope>
    <source>
        <strain evidence="2 3">PRI2</strain>
    </source>
</reference>
<keyword evidence="2" id="KW-0723">Serine/threonine-protein kinase</keyword>
<accession>A0A4Z1P9I6</accession>
<dbReference type="EMBL" id="SNSC02000003">
    <property type="protein sequence ID" value="TID25927.1"/>
    <property type="molecule type" value="Genomic_DNA"/>
</dbReference>
<keyword evidence="2" id="KW-0418">Kinase</keyword>
<sequence>MADLIARIYTCKNERGYEDGVIRSIDNRGRFVEALEERPSSHCSRETTAPLEESNGADHYHTNKKKKDLQYEPSIQLNFSDRPKGEMGLCLGVIHRHATLILRDQSTRGTMVTYDEMDDKPRQGMTWILSGNPVPDSTDCIVIQINKLLKFQRTPNTCTRSTVTPTASGHASRNDLRCLPSTKGKMQQAKAMCCVLVQMSRVHLWEH</sequence>
<dbReference type="GO" id="GO:0004674">
    <property type="term" value="F:protein serine/threonine kinase activity"/>
    <property type="evidence" value="ECO:0007669"/>
    <property type="project" value="UniProtKB-KW"/>
</dbReference>
<feature type="compositionally biased region" description="Basic and acidic residues" evidence="1">
    <location>
        <begin position="36"/>
        <end position="45"/>
    </location>
</feature>
<keyword evidence="2" id="KW-0808">Transferase</keyword>
<evidence type="ECO:0000313" key="2">
    <source>
        <dbReference type="EMBL" id="TID25927.1"/>
    </source>
</evidence>
<comment type="caution">
    <text evidence="2">The sequence shown here is derived from an EMBL/GenBank/DDBJ whole genome shotgun (WGS) entry which is preliminary data.</text>
</comment>
<dbReference type="AlphaFoldDB" id="A0A4Z1P9I6"/>
<gene>
    <name evidence="2" type="ORF">E6O75_ATG03790</name>
</gene>
<dbReference type="STRING" id="86259.A0A4Z1P9I6"/>
<keyword evidence="3" id="KW-1185">Reference proteome</keyword>
<feature type="region of interest" description="Disordered" evidence="1">
    <location>
        <begin position="36"/>
        <end position="67"/>
    </location>
</feature>
<evidence type="ECO:0000313" key="3">
    <source>
        <dbReference type="Proteomes" id="UP000298493"/>
    </source>
</evidence>
<proteinExistence type="predicted"/>
<organism evidence="2 3">
    <name type="scientific">Venturia nashicola</name>
    <dbReference type="NCBI Taxonomy" id="86259"/>
    <lineage>
        <taxon>Eukaryota</taxon>
        <taxon>Fungi</taxon>
        <taxon>Dikarya</taxon>
        <taxon>Ascomycota</taxon>
        <taxon>Pezizomycotina</taxon>
        <taxon>Dothideomycetes</taxon>
        <taxon>Pleosporomycetidae</taxon>
        <taxon>Venturiales</taxon>
        <taxon>Venturiaceae</taxon>
        <taxon>Venturia</taxon>
    </lineage>
</organism>
<evidence type="ECO:0000256" key="1">
    <source>
        <dbReference type="SAM" id="MobiDB-lite"/>
    </source>
</evidence>
<name>A0A4Z1P9I6_9PEZI</name>
<protein>
    <submittedName>
        <fullName evidence="2">Serine/threonine protein kinase</fullName>
    </submittedName>
</protein>
<dbReference type="Proteomes" id="UP000298493">
    <property type="component" value="Unassembled WGS sequence"/>
</dbReference>